<dbReference type="GO" id="GO:0046872">
    <property type="term" value="F:metal ion binding"/>
    <property type="evidence" value="ECO:0007669"/>
    <property type="project" value="UniProtKB-KW"/>
</dbReference>
<name>A0A317MSH6_9GAMM</name>
<dbReference type="PANTHER" id="PTHR35008:SF9">
    <property type="entry name" value="CYTOCHROME C DOMAIN-CONTAINING PROTEIN"/>
    <property type="match status" value="1"/>
</dbReference>
<dbReference type="InterPro" id="IPR009056">
    <property type="entry name" value="Cyt_c-like_dom"/>
</dbReference>
<keyword evidence="8" id="KW-1185">Reference proteome</keyword>
<evidence type="ECO:0000259" key="6">
    <source>
        <dbReference type="PROSITE" id="PS51007"/>
    </source>
</evidence>
<keyword evidence="2 4" id="KW-0479">Metal-binding</keyword>
<evidence type="ECO:0000256" key="2">
    <source>
        <dbReference type="ARBA" id="ARBA00022723"/>
    </source>
</evidence>
<dbReference type="RefSeq" id="WP_110019280.1">
    <property type="nucleotide sequence ID" value="NZ_QGTJ01000008.1"/>
</dbReference>
<dbReference type="Proteomes" id="UP000246569">
    <property type="component" value="Unassembled WGS sequence"/>
</dbReference>
<dbReference type="EMBL" id="QGTJ01000008">
    <property type="protein sequence ID" value="PWV60173.1"/>
    <property type="molecule type" value="Genomic_DNA"/>
</dbReference>
<dbReference type="GO" id="GO:0009055">
    <property type="term" value="F:electron transfer activity"/>
    <property type="evidence" value="ECO:0007669"/>
    <property type="project" value="InterPro"/>
</dbReference>
<dbReference type="GO" id="GO:0020037">
    <property type="term" value="F:heme binding"/>
    <property type="evidence" value="ECO:0007669"/>
    <property type="project" value="InterPro"/>
</dbReference>
<feature type="domain" description="Cytochrome c" evidence="6">
    <location>
        <begin position="60"/>
        <end position="157"/>
    </location>
</feature>
<evidence type="ECO:0000256" key="5">
    <source>
        <dbReference type="SAM" id="SignalP"/>
    </source>
</evidence>
<dbReference type="PROSITE" id="PS51007">
    <property type="entry name" value="CYTC"/>
    <property type="match status" value="2"/>
</dbReference>
<feature type="signal peptide" evidence="5">
    <location>
        <begin position="1"/>
        <end position="20"/>
    </location>
</feature>
<comment type="caution">
    <text evidence="7">The sequence shown here is derived from an EMBL/GenBank/DDBJ whole genome shotgun (WGS) entry which is preliminary data.</text>
</comment>
<dbReference type="SUPFAM" id="SSF46626">
    <property type="entry name" value="Cytochrome c"/>
    <property type="match status" value="2"/>
</dbReference>
<proteinExistence type="predicted"/>
<organism evidence="7 8">
    <name type="scientific">Plasticicumulans acidivorans</name>
    <dbReference type="NCBI Taxonomy" id="886464"/>
    <lineage>
        <taxon>Bacteria</taxon>
        <taxon>Pseudomonadati</taxon>
        <taxon>Pseudomonadota</taxon>
        <taxon>Gammaproteobacteria</taxon>
        <taxon>Candidatus Competibacteraceae</taxon>
        <taxon>Plasticicumulans</taxon>
    </lineage>
</organism>
<evidence type="ECO:0000256" key="1">
    <source>
        <dbReference type="ARBA" id="ARBA00022617"/>
    </source>
</evidence>
<keyword evidence="5" id="KW-0732">Signal</keyword>
<gene>
    <name evidence="7" type="ORF">C7443_108102</name>
</gene>
<accession>A0A317MSH6</accession>
<dbReference type="InterPro" id="IPR036909">
    <property type="entry name" value="Cyt_c-like_dom_sf"/>
</dbReference>
<keyword evidence="1 4" id="KW-0349">Heme</keyword>
<evidence type="ECO:0000313" key="8">
    <source>
        <dbReference type="Proteomes" id="UP000246569"/>
    </source>
</evidence>
<reference evidence="7 8" key="1">
    <citation type="submission" date="2018-05" db="EMBL/GenBank/DDBJ databases">
        <title>Genomic Encyclopedia of Type Strains, Phase IV (KMG-IV): sequencing the most valuable type-strain genomes for metagenomic binning, comparative biology and taxonomic classification.</title>
        <authorList>
            <person name="Goeker M."/>
        </authorList>
    </citation>
    <scope>NUCLEOTIDE SEQUENCE [LARGE SCALE GENOMIC DNA]</scope>
    <source>
        <strain evidence="7 8">DSM 23606</strain>
    </source>
</reference>
<dbReference type="AlphaFoldDB" id="A0A317MSH6"/>
<evidence type="ECO:0000256" key="4">
    <source>
        <dbReference type="PROSITE-ProRule" id="PRU00433"/>
    </source>
</evidence>
<dbReference type="Gene3D" id="1.10.760.10">
    <property type="entry name" value="Cytochrome c-like domain"/>
    <property type="match status" value="2"/>
</dbReference>
<dbReference type="OrthoDB" id="9779283at2"/>
<dbReference type="Pfam" id="PF21342">
    <property type="entry name" value="SoxA-TsdA_cyt-c"/>
    <property type="match status" value="1"/>
</dbReference>
<evidence type="ECO:0000313" key="7">
    <source>
        <dbReference type="EMBL" id="PWV60173.1"/>
    </source>
</evidence>
<protein>
    <submittedName>
        <fullName evidence="7">Thiosulfate dehydrogenase</fullName>
    </submittedName>
</protein>
<feature type="domain" description="Cytochrome c" evidence="6">
    <location>
        <begin position="181"/>
        <end position="266"/>
    </location>
</feature>
<keyword evidence="3 4" id="KW-0408">Iron</keyword>
<dbReference type="InterPro" id="IPR051459">
    <property type="entry name" value="Cytochrome_c-type_DH"/>
</dbReference>
<feature type="chain" id="PRO_5016458781" evidence="5">
    <location>
        <begin position="21"/>
        <end position="307"/>
    </location>
</feature>
<dbReference type="Pfam" id="PF00034">
    <property type="entry name" value="Cytochrom_C"/>
    <property type="match status" value="1"/>
</dbReference>
<evidence type="ECO:0000256" key="3">
    <source>
        <dbReference type="ARBA" id="ARBA00023004"/>
    </source>
</evidence>
<sequence length="307" mass="33233">MHHRYVLSALLGLSLGPAFAADAPGGAIADQSEPHKRVAPATERFEPPAEASISKDAFGQMVERGRQLFVNTQSLRGQYVGNGLNCANCHLDQGRQPHSAPLWGAWTAYPAFRKKTGEVSTFIERIQGCFMYSMNGKAPAADSEELKALSTYAYWLAKGAPTGIDLPGRLYPALPKPKGGFDIARGKAVYAEHCAVCHGASGEGQKQGEHYAFPPLWGRDSYNWGAGMHRVNTAAGFIQANMPLGQGGTLSEQQAWDVAAFVNSHERPQDPRFTVDIETTRQKFHANDGVNFYGQTLDGVLIGQGID</sequence>
<dbReference type="PANTHER" id="PTHR35008">
    <property type="entry name" value="BLL4482 PROTEIN-RELATED"/>
    <property type="match status" value="1"/>
</dbReference>